<proteinExistence type="predicted"/>
<dbReference type="Pfam" id="PF13930">
    <property type="entry name" value="Endonuclea_NS_2"/>
    <property type="match status" value="1"/>
</dbReference>
<dbReference type="InterPro" id="IPR044927">
    <property type="entry name" value="Endonuclea_NS_2"/>
</dbReference>
<keyword evidence="4" id="KW-1185">Reference proteome</keyword>
<protein>
    <recommendedName>
        <fullName evidence="2">Type VII secretion system protein EssD-like domain-containing protein</fullName>
    </recommendedName>
</protein>
<evidence type="ECO:0000313" key="3">
    <source>
        <dbReference type="EMBL" id="NYE74596.1"/>
    </source>
</evidence>
<feature type="domain" description="Type VII secretion system protein EssD-like" evidence="2">
    <location>
        <begin position="320"/>
        <end position="438"/>
    </location>
</feature>
<comment type="caution">
    <text evidence="3">The sequence shown here is derived from an EMBL/GenBank/DDBJ whole genome shotgun (WGS) entry which is preliminary data.</text>
</comment>
<evidence type="ECO:0000256" key="1">
    <source>
        <dbReference type="SAM" id="MobiDB-lite"/>
    </source>
</evidence>
<evidence type="ECO:0000313" key="4">
    <source>
        <dbReference type="Proteomes" id="UP000569914"/>
    </source>
</evidence>
<feature type="region of interest" description="Disordered" evidence="1">
    <location>
        <begin position="1"/>
        <end position="35"/>
    </location>
</feature>
<feature type="compositionally biased region" description="Basic and acidic residues" evidence="1">
    <location>
        <begin position="20"/>
        <end position="35"/>
    </location>
</feature>
<accession>A0A7Y9LFZ1</accession>
<dbReference type="RefSeq" id="WP_179757022.1">
    <property type="nucleotide sequence ID" value="NZ_JACCBU010000001.1"/>
</dbReference>
<evidence type="ECO:0000259" key="2">
    <source>
        <dbReference type="Pfam" id="PF13930"/>
    </source>
</evidence>
<name>A0A7Y9LFZ1_9ACTN</name>
<feature type="region of interest" description="Disordered" evidence="1">
    <location>
        <begin position="123"/>
        <end position="142"/>
    </location>
</feature>
<dbReference type="EMBL" id="JACCBU010000001">
    <property type="protein sequence ID" value="NYE74596.1"/>
    <property type="molecule type" value="Genomic_DNA"/>
</dbReference>
<feature type="compositionally biased region" description="Basic and acidic residues" evidence="1">
    <location>
        <begin position="174"/>
        <end position="192"/>
    </location>
</feature>
<feature type="compositionally biased region" description="Basic and acidic residues" evidence="1">
    <location>
        <begin position="105"/>
        <end position="114"/>
    </location>
</feature>
<gene>
    <name evidence="3" type="ORF">BKA15_005925</name>
</gene>
<dbReference type="Proteomes" id="UP000569914">
    <property type="component" value="Unassembled WGS sequence"/>
</dbReference>
<sequence>MRELSSAGEARDAPQGQDRPAPRAPERSEDERAQALERELALRLEYAQRRHDAREARIAEAAERGVSREEFVAKETAAREDARQAQELSEARDKIMRPTLWGPPETHEAQRRERYERQDRALEHFRTVPVEGPDNTPIDPDRQRKFPATFWANRQPPFPAGDLGRRDDLVYKREVSDQHRDPESFRLPDGRPELAGTSQPVADDLRERYPHGVNYDDRGHADLGRYASKTVELAKGFDGPEHADVDDRANPIFGWETTPDGKTWHKSGDGRTVWLVDTDLHEHYGHADEPKDRSLRLSTADPEHKELLNHPPPDSTVVVDERFTYRTDQLGRVVHAAAKLEVVDLDHPRDRSAQTQLIGKLPGDHAGHIFARIFQGPSDGINLTPMEGTKVNLSAYKKIENTWRTALEAGRDVRVEVSLLYRDQKPRADAFMVTYWIDEEWNQDMIPNHAAQPEDVDRGKS</sequence>
<feature type="region of interest" description="Disordered" evidence="1">
    <location>
        <begin position="174"/>
        <end position="204"/>
    </location>
</feature>
<reference evidence="3 4" key="1">
    <citation type="submission" date="2020-07" db="EMBL/GenBank/DDBJ databases">
        <title>Sequencing the genomes of 1000 actinobacteria strains.</title>
        <authorList>
            <person name="Klenk H.-P."/>
        </authorList>
    </citation>
    <scope>NUCLEOTIDE SEQUENCE [LARGE SCALE GENOMIC DNA]</scope>
    <source>
        <strain evidence="3 4">DSM 22083</strain>
    </source>
</reference>
<organism evidence="3 4">
    <name type="scientific">Microlunatus parietis</name>
    <dbReference type="NCBI Taxonomy" id="682979"/>
    <lineage>
        <taxon>Bacteria</taxon>
        <taxon>Bacillati</taxon>
        <taxon>Actinomycetota</taxon>
        <taxon>Actinomycetes</taxon>
        <taxon>Propionibacteriales</taxon>
        <taxon>Propionibacteriaceae</taxon>
        <taxon>Microlunatus</taxon>
    </lineage>
</organism>
<dbReference type="AlphaFoldDB" id="A0A7Y9LFZ1"/>
<feature type="compositionally biased region" description="Basic and acidic residues" evidence="1">
    <location>
        <begin position="72"/>
        <end position="96"/>
    </location>
</feature>
<feature type="region of interest" description="Disordered" evidence="1">
    <location>
        <begin position="72"/>
        <end position="114"/>
    </location>
</feature>